<dbReference type="SUPFAM" id="SSF103473">
    <property type="entry name" value="MFS general substrate transporter"/>
    <property type="match status" value="1"/>
</dbReference>
<feature type="transmembrane region" description="Helical" evidence="5">
    <location>
        <begin position="254"/>
        <end position="273"/>
    </location>
</feature>
<keyword evidence="2 5" id="KW-0812">Transmembrane</keyword>
<dbReference type="GO" id="GO:0022857">
    <property type="term" value="F:transmembrane transporter activity"/>
    <property type="evidence" value="ECO:0007669"/>
    <property type="project" value="InterPro"/>
</dbReference>
<dbReference type="GO" id="GO:0016020">
    <property type="term" value="C:membrane"/>
    <property type="evidence" value="ECO:0007669"/>
    <property type="project" value="UniProtKB-SubCell"/>
</dbReference>
<feature type="transmembrane region" description="Helical" evidence="5">
    <location>
        <begin position="225"/>
        <end position="248"/>
    </location>
</feature>
<feature type="transmembrane region" description="Helical" evidence="5">
    <location>
        <begin position="310"/>
        <end position="330"/>
    </location>
</feature>
<keyword evidence="4 5" id="KW-0472">Membrane</keyword>
<feature type="transmembrane region" description="Helical" evidence="5">
    <location>
        <begin position="404"/>
        <end position="426"/>
    </location>
</feature>
<feature type="transmembrane region" description="Helical" evidence="5">
    <location>
        <begin position="446"/>
        <end position="465"/>
    </location>
</feature>
<dbReference type="OrthoDB" id="2130629at2759"/>
<dbReference type="EMBL" id="ML993636">
    <property type="protein sequence ID" value="KAF2159508.1"/>
    <property type="molecule type" value="Genomic_DNA"/>
</dbReference>
<organism evidence="6 7">
    <name type="scientific">Zasmidium cellare ATCC 36951</name>
    <dbReference type="NCBI Taxonomy" id="1080233"/>
    <lineage>
        <taxon>Eukaryota</taxon>
        <taxon>Fungi</taxon>
        <taxon>Dikarya</taxon>
        <taxon>Ascomycota</taxon>
        <taxon>Pezizomycotina</taxon>
        <taxon>Dothideomycetes</taxon>
        <taxon>Dothideomycetidae</taxon>
        <taxon>Mycosphaerellales</taxon>
        <taxon>Mycosphaerellaceae</taxon>
        <taxon>Zasmidium</taxon>
    </lineage>
</organism>
<accession>A0A6A6BZS4</accession>
<dbReference type="Proteomes" id="UP000799537">
    <property type="component" value="Unassembled WGS sequence"/>
</dbReference>
<evidence type="ECO:0000313" key="7">
    <source>
        <dbReference type="Proteomes" id="UP000799537"/>
    </source>
</evidence>
<dbReference type="RefSeq" id="XP_033660397.1">
    <property type="nucleotide sequence ID" value="XM_033818982.1"/>
</dbReference>
<evidence type="ECO:0000256" key="5">
    <source>
        <dbReference type="SAM" id="Phobius"/>
    </source>
</evidence>
<feature type="transmembrane region" description="Helical" evidence="5">
    <location>
        <begin position="62"/>
        <end position="81"/>
    </location>
</feature>
<dbReference type="InterPro" id="IPR011701">
    <property type="entry name" value="MFS"/>
</dbReference>
<dbReference type="PANTHER" id="PTHR42718:SF41">
    <property type="entry name" value="MFS TRANSPORTER OF UNKOWN SPECIFICITY (AFU_ORTHOLOGUE AFUA_5G09940)-RELATED"/>
    <property type="match status" value="1"/>
</dbReference>
<dbReference type="AlphaFoldDB" id="A0A6A6BZS4"/>
<evidence type="ECO:0000256" key="4">
    <source>
        <dbReference type="ARBA" id="ARBA00023136"/>
    </source>
</evidence>
<gene>
    <name evidence="6" type="ORF">M409DRAFT_70959</name>
</gene>
<evidence type="ECO:0008006" key="8">
    <source>
        <dbReference type="Google" id="ProtNLM"/>
    </source>
</evidence>
<feature type="transmembrane region" description="Helical" evidence="5">
    <location>
        <begin position="93"/>
        <end position="114"/>
    </location>
</feature>
<dbReference type="Gene3D" id="1.20.1250.20">
    <property type="entry name" value="MFS general substrate transporter like domains"/>
    <property type="match status" value="1"/>
</dbReference>
<feature type="transmembrane region" description="Helical" evidence="5">
    <location>
        <begin position="337"/>
        <end position="357"/>
    </location>
</feature>
<feature type="transmembrane region" description="Helical" evidence="5">
    <location>
        <begin position="280"/>
        <end position="304"/>
    </location>
</feature>
<dbReference type="PANTHER" id="PTHR42718">
    <property type="entry name" value="MAJOR FACILITATOR SUPERFAMILY MULTIDRUG TRANSPORTER MFSC"/>
    <property type="match status" value="1"/>
</dbReference>
<reference evidence="6" key="1">
    <citation type="journal article" date="2020" name="Stud. Mycol.">
        <title>101 Dothideomycetes genomes: a test case for predicting lifestyles and emergence of pathogens.</title>
        <authorList>
            <person name="Haridas S."/>
            <person name="Albert R."/>
            <person name="Binder M."/>
            <person name="Bloem J."/>
            <person name="Labutti K."/>
            <person name="Salamov A."/>
            <person name="Andreopoulos B."/>
            <person name="Baker S."/>
            <person name="Barry K."/>
            <person name="Bills G."/>
            <person name="Bluhm B."/>
            <person name="Cannon C."/>
            <person name="Castanera R."/>
            <person name="Culley D."/>
            <person name="Daum C."/>
            <person name="Ezra D."/>
            <person name="Gonzalez J."/>
            <person name="Henrissat B."/>
            <person name="Kuo A."/>
            <person name="Liang C."/>
            <person name="Lipzen A."/>
            <person name="Lutzoni F."/>
            <person name="Magnuson J."/>
            <person name="Mondo S."/>
            <person name="Nolan M."/>
            <person name="Ohm R."/>
            <person name="Pangilinan J."/>
            <person name="Park H.-J."/>
            <person name="Ramirez L."/>
            <person name="Alfaro M."/>
            <person name="Sun H."/>
            <person name="Tritt A."/>
            <person name="Yoshinaga Y."/>
            <person name="Zwiers L.-H."/>
            <person name="Turgeon B."/>
            <person name="Goodwin S."/>
            <person name="Spatafora J."/>
            <person name="Crous P."/>
            <person name="Grigoriev I."/>
        </authorList>
    </citation>
    <scope>NUCLEOTIDE SEQUENCE</scope>
    <source>
        <strain evidence="6">ATCC 36951</strain>
    </source>
</reference>
<dbReference type="InterPro" id="IPR036259">
    <property type="entry name" value="MFS_trans_sf"/>
</dbReference>
<feature type="transmembrane region" description="Helical" evidence="5">
    <location>
        <begin position="369"/>
        <end position="392"/>
    </location>
</feature>
<feature type="transmembrane region" description="Helical" evidence="5">
    <location>
        <begin position="25"/>
        <end position="47"/>
    </location>
</feature>
<evidence type="ECO:0000313" key="6">
    <source>
        <dbReference type="EMBL" id="KAF2159508.1"/>
    </source>
</evidence>
<sequence length="477" mass="50622">MEAGSNTLRGRTGLPPGLSSLQEEIGFVAICSMGQLLFAIFLANGFVNQITLVDALGLPLSYSPWLIGAFLVANGISVVLSGSAADLANPKHMAVGSFVWLTICWNVIGCFSVHPSRKVLYFVVQAMSELAVGTLCSSAMSMLGRVYKPGRRKNQVFSMMGAMIPMGFAIGAVLGGALSADLQWVSAVIAILAAICTAVACWCIPARQRLRPEAADSDNPTLGDFDYLGGANLAAGCGILIFGLTQAVPTNWTPYTYALIVVGVACFGLFGIIESRPLMIAYFLAYGAFVGGCNFYACTFFLTIQNQPPIIAAVYLIPIGVGGTVAAWLVSKSLHVIPGHFILIASMLAFASGRAFFMPQTPNTIHWALSFPGLFISTFGPDLSFPSISVFITSNVPRTFQGSAGSLLITAQNLSSAVFTALAETIGRSQTHAIDKSLDLEALRDIWWFSLASSLVGAVVCVAFVRIPTSEERDHVQ</sequence>
<name>A0A6A6BZS4_ZASCE</name>
<evidence type="ECO:0000256" key="1">
    <source>
        <dbReference type="ARBA" id="ARBA00004141"/>
    </source>
</evidence>
<protein>
    <recommendedName>
        <fullName evidence="8">Major facilitator superfamily (MFS) profile domain-containing protein</fullName>
    </recommendedName>
</protein>
<feature type="transmembrane region" description="Helical" evidence="5">
    <location>
        <begin position="156"/>
        <end position="178"/>
    </location>
</feature>
<keyword evidence="7" id="KW-1185">Reference proteome</keyword>
<evidence type="ECO:0000256" key="2">
    <source>
        <dbReference type="ARBA" id="ARBA00022692"/>
    </source>
</evidence>
<feature type="transmembrane region" description="Helical" evidence="5">
    <location>
        <begin position="184"/>
        <end position="204"/>
    </location>
</feature>
<comment type="subcellular location">
    <subcellularLocation>
        <location evidence="1">Membrane</location>
        <topology evidence="1">Multi-pass membrane protein</topology>
    </subcellularLocation>
</comment>
<proteinExistence type="predicted"/>
<keyword evidence="3 5" id="KW-1133">Transmembrane helix</keyword>
<dbReference type="GeneID" id="54572254"/>
<evidence type="ECO:0000256" key="3">
    <source>
        <dbReference type="ARBA" id="ARBA00022989"/>
    </source>
</evidence>
<dbReference type="Pfam" id="PF07690">
    <property type="entry name" value="MFS_1"/>
    <property type="match status" value="1"/>
</dbReference>